<dbReference type="Pfam" id="PF07228">
    <property type="entry name" value="SpoIIE"/>
    <property type="match status" value="1"/>
</dbReference>
<evidence type="ECO:0000259" key="2">
    <source>
        <dbReference type="SMART" id="SM00331"/>
    </source>
</evidence>
<dbReference type="InterPro" id="IPR001932">
    <property type="entry name" value="PPM-type_phosphatase-like_dom"/>
</dbReference>
<evidence type="ECO:0000313" key="3">
    <source>
        <dbReference type="EMBL" id="NYF41411.1"/>
    </source>
</evidence>
<dbReference type="GO" id="GO:0016791">
    <property type="term" value="F:phosphatase activity"/>
    <property type="evidence" value="ECO:0007669"/>
    <property type="project" value="TreeGrafter"/>
</dbReference>
<sequence>MDELTLLVVEGPEENAAAETHELTRALAECGNRPVLSSGPEVLAGAHDALEPDLLLLHASLTAKEVALFGQKWQHLRTPPGVLLFCGPDHIPLDAHLDHEMDFLVPPFTPTLVRNRLERGHQRRRLARTAAELDPYPSLSLLQHDRDLKIGRQIQQGFLPPELPCPDGWEVATGFEPAREVSGDFYDGFFMAGGRRAAFLVADVCDKGIGAALFMALVRTLLRFSAQNLWAGGALAPFLLPTQQVFLSSPSIGALPLLSTVHGANRYLTANHLQQAYFVTLFFCVTDPDSGRLLYINAGHNPPVLLRASGGHRLLRTTGPAVGLWPDAVFTIASVTLGPSDTLFLYTDGVTEARNAERELFGLPRLVRLLSGMSGAGAGDMVGRTLAEVQAHTGRAPQSDDITMLALRRSR</sequence>
<evidence type="ECO:0000256" key="1">
    <source>
        <dbReference type="ARBA" id="ARBA00022801"/>
    </source>
</evidence>
<keyword evidence="1" id="KW-0378">Hydrolase</keyword>
<comment type="caution">
    <text evidence="3">The sequence shown here is derived from an EMBL/GenBank/DDBJ whole genome shotgun (WGS) entry which is preliminary data.</text>
</comment>
<dbReference type="Proteomes" id="UP000576393">
    <property type="component" value="Unassembled WGS sequence"/>
</dbReference>
<dbReference type="PANTHER" id="PTHR43156">
    <property type="entry name" value="STAGE II SPORULATION PROTEIN E-RELATED"/>
    <property type="match status" value="1"/>
</dbReference>
<dbReference type="SUPFAM" id="SSF81606">
    <property type="entry name" value="PP2C-like"/>
    <property type="match status" value="1"/>
</dbReference>
<dbReference type="InterPro" id="IPR052016">
    <property type="entry name" value="Bact_Sigma-Reg"/>
</dbReference>
<organism evidence="3 4">
    <name type="scientific">Streptosporangium sandarakinum</name>
    <dbReference type="NCBI Taxonomy" id="1260955"/>
    <lineage>
        <taxon>Bacteria</taxon>
        <taxon>Bacillati</taxon>
        <taxon>Actinomycetota</taxon>
        <taxon>Actinomycetes</taxon>
        <taxon>Streptosporangiales</taxon>
        <taxon>Streptosporangiaceae</taxon>
        <taxon>Streptosporangium</taxon>
    </lineage>
</organism>
<dbReference type="RefSeq" id="WP_179822187.1">
    <property type="nucleotide sequence ID" value="NZ_JACCCO010000001.1"/>
</dbReference>
<name>A0A852V534_9ACTN</name>
<proteinExistence type="predicted"/>
<evidence type="ECO:0000313" key="4">
    <source>
        <dbReference type="Proteomes" id="UP000576393"/>
    </source>
</evidence>
<dbReference type="AlphaFoldDB" id="A0A852V534"/>
<dbReference type="InterPro" id="IPR036457">
    <property type="entry name" value="PPM-type-like_dom_sf"/>
</dbReference>
<accession>A0A852V534</accession>
<protein>
    <submittedName>
        <fullName evidence="3">Serine phosphatase RsbU (Regulator of sigma subunit)</fullName>
    </submittedName>
</protein>
<reference evidence="3 4" key="1">
    <citation type="submission" date="2020-07" db="EMBL/GenBank/DDBJ databases">
        <title>Sequencing the genomes of 1000 actinobacteria strains.</title>
        <authorList>
            <person name="Klenk H.-P."/>
        </authorList>
    </citation>
    <scope>NUCLEOTIDE SEQUENCE [LARGE SCALE GENOMIC DNA]</scope>
    <source>
        <strain evidence="3 4">DSM 45763</strain>
    </source>
</reference>
<dbReference type="PANTHER" id="PTHR43156:SF2">
    <property type="entry name" value="STAGE II SPORULATION PROTEIN E"/>
    <property type="match status" value="1"/>
</dbReference>
<keyword evidence="4" id="KW-1185">Reference proteome</keyword>
<dbReference type="Gene3D" id="3.60.40.10">
    <property type="entry name" value="PPM-type phosphatase domain"/>
    <property type="match status" value="1"/>
</dbReference>
<feature type="domain" description="PPM-type phosphatase" evidence="2">
    <location>
        <begin position="166"/>
        <end position="409"/>
    </location>
</feature>
<gene>
    <name evidence="3" type="ORF">HDA43_003570</name>
</gene>
<dbReference type="EMBL" id="JACCCO010000001">
    <property type="protein sequence ID" value="NYF41411.1"/>
    <property type="molecule type" value="Genomic_DNA"/>
</dbReference>
<dbReference type="SMART" id="SM00331">
    <property type="entry name" value="PP2C_SIG"/>
    <property type="match status" value="1"/>
</dbReference>